<dbReference type="AlphaFoldDB" id="A0A0C9U4R1"/>
<sequence length="68" mass="8306">YRFMQFCLQYASTALLYYDYFLTFGQEVRYFWRKRFSVSTLMYICCRYALVANVLYTLALANKLHSLR</sequence>
<dbReference type="OrthoDB" id="3242409at2759"/>
<keyword evidence="1" id="KW-1133">Transmembrane helix</keyword>
<keyword evidence="4" id="KW-1185">Reference proteome</keyword>
<organism evidence="3 4">
    <name type="scientific">Sphaerobolus stellatus (strain SS14)</name>
    <dbReference type="NCBI Taxonomy" id="990650"/>
    <lineage>
        <taxon>Eukaryota</taxon>
        <taxon>Fungi</taxon>
        <taxon>Dikarya</taxon>
        <taxon>Basidiomycota</taxon>
        <taxon>Agaricomycotina</taxon>
        <taxon>Agaricomycetes</taxon>
        <taxon>Phallomycetidae</taxon>
        <taxon>Geastrales</taxon>
        <taxon>Sphaerobolaceae</taxon>
        <taxon>Sphaerobolus</taxon>
    </lineage>
</organism>
<evidence type="ECO:0000256" key="1">
    <source>
        <dbReference type="SAM" id="Phobius"/>
    </source>
</evidence>
<dbReference type="EMBL" id="KN837530">
    <property type="protein sequence ID" value="KIJ24117.1"/>
    <property type="molecule type" value="Genomic_DNA"/>
</dbReference>
<proteinExistence type="predicted"/>
<dbReference type="Pfam" id="PF20151">
    <property type="entry name" value="DUF6533"/>
    <property type="match status" value="1"/>
</dbReference>
<evidence type="ECO:0000313" key="3">
    <source>
        <dbReference type="EMBL" id="KIJ24117.1"/>
    </source>
</evidence>
<feature type="transmembrane region" description="Helical" evidence="1">
    <location>
        <begin position="41"/>
        <end position="61"/>
    </location>
</feature>
<evidence type="ECO:0000313" key="4">
    <source>
        <dbReference type="Proteomes" id="UP000054279"/>
    </source>
</evidence>
<feature type="non-terminal residue" evidence="3">
    <location>
        <position position="1"/>
    </location>
</feature>
<accession>A0A0C9U4R1</accession>
<reference evidence="3 4" key="1">
    <citation type="submission" date="2014-06" db="EMBL/GenBank/DDBJ databases">
        <title>Evolutionary Origins and Diversification of the Mycorrhizal Mutualists.</title>
        <authorList>
            <consortium name="DOE Joint Genome Institute"/>
            <consortium name="Mycorrhizal Genomics Consortium"/>
            <person name="Kohler A."/>
            <person name="Kuo A."/>
            <person name="Nagy L.G."/>
            <person name="Floudas D."/>
            <person name="Copeland A."/>
            <person name="Barry K.W."/>
            <person name="Cichocki N."/>
            <person name="Veneault-Fourrey C."/>
            <person name="LaButti K."/>
            <person name="Lindquist E.A."/>
            <person name="Lipzen A."/>
            <person name="Lundell T."/>
            <person name="Morin E."/>
            <person name="Murat C."/>
            <person name="Riley R."/>
            <person name="Ohm R."/>
            <person name="Sun H."/>
            <person name="Tunlid A."/>
            <person name="Henrissat B."/>
            <person name="Grigoriev I.V."/>
            <person name="Hibbett D.S."/>
            <person name="Martin F."/>
        </authorList>
    </citation>
    <scope>NUCLEOTIDE SEQUENCE [LARGE SCALE GENOMIC DNA]</scope>
    <source>
        <strain evidence="3 4">SS14</strain>
    </source>
</reference>
<name>A0A0C9U4R1_SPHS4</name>
<dbReference type="InterPro" id="IPR045340">
    <property type="entry name" value="DUF6533"/>
</dbReference>
<evidence type="ECO:0000259" key="2">
    <source>
        <dbReference type="Pfam" id="PF20151"/>
    </source>
</evidence>
<keyword evidence="1" id="KW-0812">Transmembrane</keyword>
<feature type="domain" description="DUF6533" evidence="2">
    <location>
        <begin position="7"/>
        <end position="49"/>
    </location>
</feature>
<protein>
    <recommendedName>
        <fullName evidence="2">DUF6533 domain-containing protein</fullName>
    </recommendedName>
</protein>
<gene>
    <name evidence="3" type="ORF">M422DRAFT_143774</name>
</gene>
<dbReference type="HOGENOM" id="CLU_193932_0_0_1"/>
<feature type="non-terminal residue" evidence="3">
    <location>
        <position position="68"/>
    </location>
</feature>
<dbReference type="Proteomes" id="UP000054279">
    <property type="component" value="Unassembled WGS sequence"/>
</dbReference>
<keyword evidence="1" id="KW-0472">Membrane</keyword>